<dbReference type="InterPro" id="IPR000073">
    <property type="entry name" value="AB_hydrolase_1"/>
</dbReference>
<dbReference type="InterPro" id="IPR029058">
    <property type="entry name" value="AB_hydrolase_fold"/>
</dbReference>
<gene>
    <name evidence="2" type="ORF">Fadolivirus_1_1151</name>
</gene>
<name>A0A7D3UW73_9VIRU</name>
<dbReference type="Proteomes" id="UP001162001">
    <property type="component" value="Segment"/>
</dbReference>
<dbReference type="Gene3D" id="2.60.20.10">
    <property type="entry name" value="Crystallins"/>
    <property type="match status" value="1"/>
</dbReference>
<dbReference type="SUPFAM" id="SSF49695">
    <property type="entry name" value="gamma-Crystallin-like"/>
    <property type="match status" value="1"/>
</dbReference>
<dbReference type="InterPro" id="IPR050266">
    <property type="entry name" value="AB_hydrolase_sf"/>
</dbReference>
<keyword evidence="2" id="KW-0378">Hydrolase</keyword>
<dbReference type="GO" id="GO:0016787">
    <property type="term" value="F:hydrolase activity"/>
    <property type="evidence" value="ECO:0007669"/>
    <property type="project" value="UniProtKB-KW"/>
</dbReference>
<dbReference type="SUPFAM" id="SSF53474">
    <property type="entry name" value="alpha/beta-Hydrolases"/>
    <property type="match status" value="1"/>
</dbReference>
<protein>
    <submittedName>
        <fullName evidence="2">Alpha/beta hydrolase family protein</fullName>
    </submittedName>
</protein>
<dbReference type="Pfam" id="PF00561">
    <property type="entry name" value="Abhydrolase_1"/>
    <property type="match status" value="1"/>
</dbReference>
<organism evidence="2 3">
    <name type="scientific">Fadolivirus FV1/VV64</name>
    <dbReference type="NCBI Taxonomy" id="3070911"/>
    <lineage>
        <taxon>Viruses</taxon>
        <taxon>Varidnaviria</taxon>
        <taxon>Bamfordvirae</taxon>
        <taxon>Nucleocytoviricota</taxon>
        <taxon>Megaviricetes</taxon>
        <taxon>Imitervirales</taxon>
        <taxon>Mimiviridae</taxon>
        <taxon>Klosneuvirinae</taxon>
        <taxon>Fadolivirus</taxon>
        <taxon>Fadolivirus algeromassiliense</taxon>
    </lineage>
</organism>
<sequence>MKTKFYDEQKLEGNFIELPYGTYRAFQINVLPNGIKSLDIPAHAMVTLYSQDNFVGPRYIISNTGKKNLKVAGFEEVYPYTVQSVKIECACKIDVNPSVDLLIKKGDFKRNNNSLVAYTFYQVIPEPLTDPLDAPSPYNPTILIIPDFGTDKTIWECVQDKLAQKRFSSIVLDLRGVGISQPALSVKYADLIQDYRYIAQQLGQYSKKPILIGHGIGGAIAQLWALTYKFELRSLILMDTAPFSVYNSYNTLSTSITNWINTTITTDVFATNVTNAVYNTASLDCQPDKLKLDLYNSIVAADTLTLQRLFLNNPDDTTLALAPKYIMIPTLIIHGNQDTVIPEVAATALTNLIKGSKVRKIPTGHSPMFTYPDLTFDAIYKFLSPSGKIYIDPIPNNVGQV</sequence>
<keyword evidence="3" id="KW-1185">Reference proteome</keyword>
<dbReference type="InterPro" id="IPR011024">
    <property type="entry name" value="G_crystallin-like"/>
</dbReference>
<proteinExistence type="predicted"/>
<evidence type="ECO:0000313" key="2">
    <source>
        <dbReference type="EMBL" id="QKF94609.1"/>
    </source>
</evidence>
<evidence type="ECO:0000259" key="1">
    <source>
        <dbReference type="Pfam" id="PF00561"/>
    </source>
</evidence>
<reference evidence="2 3" key="1">
    <citation type="submission" date="2020-04" db="EMBL/GenBank/DDBJ databases">
        <title>Advantages and limits of metagenomic assembly and binning of a giant virus.</title>
        <authorList>
            <person name="Schulz F."/>
            <person name="Andreani J."/>
            <person name="Francis R."/>
            <person name="Boudjemaa H."/>
            <person name="Bou Khalil J.Y."/>
            <person name="Lee J."/>
            <person name="La Scola B."/>
            <person name="Woyke T."/>
        </authorList>
    </citation>
    <scope>NUCLEOTIDE SEQUENCE [LARGE SCALE GENOMIC DNA]</scope>
    <source>
        <strain evidence="2 3">FV1/VV64</strain>
    </source>
</reference>
<dbReference type="EMBL" id="MT418680">
    <property type="protein sequence ID" value="QKF94609.1"/>
    <property type="molecule type" value="Genomic_DNA"/>
</dbReference>
<evidence type="ECO:0000313" key="3">
    <source>
        <dbReference type="Proteomes" id="UP001162001"/>
    </source>
</evidence>
<dbReference type="PANTHER" id="PTHR43798">
    <property type="entry name" value="MONOACYLGLYCEROL LIPASE"/>
    <property type="match status" value="1"/>
</dbReference>
<dbReference type="PRINTS" id="PR00111">
    <property type="entry name" value="ABHYDROLASE"/>
</dbReference>
<feature type="domain" description="AB hydrolase-1" evidence="1">
    <location>
        <begin position="140"/>
        <end position="370"/>
    </location>
</feature>
<dbReference type="Gene3D" id="3.40.50.1820">
    <property type="entry name" value="alpha/beta hydrolase"/>
    <property type="match status" value="1"/>
</dbReference>
<accession>A0A7D3UW73</accession>